<protein>
    <submittedName>
        <fullName evidence="13">D-alanyl-D-alanine endopeptidase</fullName>
        <ecNumber evidence="13">3.4.21.-</ecNumber>
    </submittedName>
</protein>
<comment type="caution">
    <text evidence="13">The sequence shown here is derived from an EMBL/GenBank/DDBJ whole genome shotgun (WGS) entry which is preliminary data.</text>
</comment>
<evidence type="ECO:0000256" key="10">
    <source>
        <dbReference type="SAM" id="MobiDB-lite"/>
    </source>
</evidence>
<accession>A0A554X7U1</accession>
<feature type="active site" description="Acyl-ester intermediate" evidence="7">
    <location>
        <position position="169"/>
    </location>
</feature>
<evidence type="ECO:0000256" key="9">
    <source>
        <dbReference type="RuleBase" id="RU004016"/>
    </source>
</evidence>
<gene>
    <name evidence="13" type="primary">pbpG</name>
    <name evidence="13" type="ORF">Ttaiw_01315</name>
</gene>
<dbReference type="RefSeq" id="WP_224441019.1">
    <property type="nucleotide sequence ID" value="NZ_CP083911.1"/>
</dbReference>
<evidence type="ECO:0000256" key="4">
    <source>
        <dbReference type="ARBA" id="ARBA00022960"/>
    </source>
</evidence>
<dbReference type="SUPFAM" id="SSF56601">
    <property type="entry name" value="beta-lactamase/transpeptidase-like"/>
    <property type="match status" value="1"/>
</dbReference>
<evidence type="ECO:0000256" key="5">
    <source>
        <dbReference type="ARBA" id="ARBA00022984"/>
    </source>
</evidence>
<evidence type="ECO:0000256" key="2">
    <source>
        <dbReference type="ARBA" id="ARBA00022729"/>
    </source>
</evidence>
<dbReference type="PANTHER" id="PTHR21581">
    <property type="entry name" value="D-ALANYL-D-ALANINE CARBOXYPEPTIDASE"/>
    <property type="match status" value="1"/>
</dbReference>
<dbReference type="STRING" id="307486.GCA_000807215_02120"/>
<feature type="signal peptide" evidence="11">
    <location>
        <begin position="1"/>
        <end position="32"/>
    </location>
</feature>
<keyword evidence="14" id="KW-1185">Reference proteome</keyword>
<comment type="similarity">
    <text evidence="1 9">Belongs to the peptidase S11 family.</text>
</comment>
<dbReference type="Proteomes" id="UP000317763">
    <property type="component" value="Unassembled WGS sequence"/>
</dbReference>
<feature type="active site" evidence="7">
    <location>
        <position position="226"/>
    </location>
</feature>
<dbReference type="GO" id="GO:0006508">
    <property type="term" value="P:proteolysis"/>
    <property type="evidence" value="ECO:0007669"/>
    <property type="project" value="InterPro"/>
</dbReference>
<feature type="compositionally biased region" description="Basic residues" evidence="10">
    <location>
        <begin position="54"/>
        <end position="73"/>
    </location>
</feature>
<dbReference type="GO" id="GO:0009252">
    <property type="term" value="P:peptidoglycan biosynthetic process"/>
    <property type="evidence" value="ECO:0007669"/>
    <property type="project" value="UniProtKB-KW"/>
</dbReference>
<dbReference type="InterPro" id="IPR001967">
    <property type="entry name" value="Peptidase_S11_N"/>
</dbReference>
<evidence type="ECO:0000313" key="13">
    <source>
        <dbReference type="EMBL" id="TSE31898.1"/>
    </source>
</evidence>
<proteinExistence type="inferred from homology"/>
<evidence type="ECO:0000256" key="11">
    <source>
        <dbReference type="SAM" id="SignalP"/>
    </source>
</evidence>
<keyword evidence="6" id="KW-0961">Cell wall biogenesis/degradation</keyword>
<dbReference type="GO" id="GO:0008360">
    <property type="term" value="P:regulation of cell shape"/>
    <property type="evidence" value="ECO:0007669"/>
    <property type="project" value="UniProtKB-KW"/>
</dbReference>
<dbReference type="InterPro" id="IPR018044">
    <property type="entry name" value="Peptidase_S11"/>
</dbReference>
<evidence type="ECO:0000256" key="1">
    <source>
        <dbReference type="ARBA" id="ARBA00007164"/>
    </source>
</evidence>
<feature type="active site" description="Proton acceptor" evidence="7">
    <location>
        <position position="172"/>
    </location>
</feature>
<dbReference type="InterPro" id="IPR012338">
    <property type="entry name" value="Beta-lactam/transpept-like"/>
</dbReference>
<dbReference type="EMBL" id="VJOM01000012">
    <property type="protein sequence ID" value="TSE31898.1"/>
    <property type="molecule type" value="Genomic_DNA"/>
</dbReference>
<keyword evidence="3 13" id="KW-0378">Hydrolase</keyword>
<sequence length="388" mass="41674">MIKAMQWGARAVAVALLGWGLALPPSVGEAHAAPTIRAAERAKNAKPAQANKRPQAKKRVSAQQRRSVKVSAKQRRALKAKAGAVKAPVVAAERTRVASVAWAPQPRVPTMLDGARASAPAESTAFDALDDGGALDPARLRSNAVLVLDGDTNTVLIGKNDDAVLPIASLTKLMTGLVIADAGLPMDEVLTITEDDVDRLKGSGSRLAVGTRLTRAEALHLALMSSENRAAHALGRTYPGGLPAFVEAMNRKAMELGMRATRFVEPTGLSSDNRSTPRDLARLAAAAAQRPMLRELSVSPEYELATGRRVVHYRNSNKLVRESDWDILLQKTGYIREAGRCVVMQVRLAGRNLILVLMNAANSSARWADAEHLLRWLERSLPQARAGV</sequence>
<dbReference type="EC" id="3.4.21.-" evidence="13"/>
<name>A0A554X7U1_9BURK</name>
<keyword evidence="4" id="KW-0133">Cell shape</keyword>
<dbReference type="PANTHER" id="PTHR21581:SF26">
    <property type="entry name" value="D-ALANYL-D-ALANINE ENDOPEPTIDASE"/>
    <property type="match status" value="1"/>
</dbReference>
<dbReference type="Gene3D" id="3.40.710.10">
    <property type="entry name" value="DD-peptidase/beta-lactamase superfamily"/>
    <property type="match status" value="1"/>
</dbReference>
<feature type="domain" description="Peptidase S11 D-alanyl-D-alanine carboxypeptidase A N-terminal" evidence="12">
    <location>
        <begin position="138"/>
        <end position="361"/>
    </location>
</feature>
<feature type="region of interest" description="Disordered" evidence="10">
    <location>
        <begin position="40"/>
        <end position="73"/>
    </location>
</feature>
<evidence type="ECO:0000256" key="8">
    <source>
        <dbReference type="PIRSR" id="PIRSR618044-2"/>
    </source>
</evidence>
<evidence type="ECO:0000256" key="3">
    <source>
        <dbReference type="ARBA" id="ARBA00022801"/>
    </source>
</evidence>
<evidence type="ECO:0000259" key="12">
    <source>
        <dbReference type="Pfam" id="PF00768"/>
    </source>
</evidence>
<dbReference type="PRINTS" id="PR00725">
    <property type="entry name" value="DADACBPTASE1"/>
</dbReference>
<reference evidence="13 14" key="1">
    <citation type="submission" date="2019-07" db="EMBL/GenBank/DDBJ databases">
        <title>Tepidimonas taiwanensis I1-1 draft genome.</title>
        <authorList>
            <person name="Da Costa M.S."/>
            <person name="Froufe H.J.C."/>
            <person name="Egas C."/>
            <person name="Albuquerque L."/>
        </authorList>
    </citation>
    <scope>NUCLEOTIDE SEQUENCE [LARGE SCALE GENOMIC DNA]</scope>
    <source>
        <strain evidence="13 14">I1-1</strain>
    </source>
</reference>
<feature type="chain" id="PRO_5022175890" evidence="11">
    <location>
        <begin position="33"/>
        <end position="388"/>
    </location>
</feature>
<keyword evidence="5" id="KW-0573">Peptidoglycan synthesis</keyword>
<dbReference type="AlphaFoldDB" id="A0A554X7U1"/>
<keyword evidence="2 11" id="KW-0732">Signal</keyword>
<feature type="binding site" evidence="8">
    <location>
        <position position="331"/>
    </location>
    <ligand>
        <name>substrate</name>
    </ligand>
</feature>
<organism evidence="13 14">
    <name type="scientific">Tepidimonas taiwanensis</name>
    <dbReference type="NCBI Taxonomy" id="307486"/>
    <lineage>
        <taxon>Bacteria</taxon>
        <taxon>Pseudomonadati</taxon>
        <taxon>Pseudomonadota</taxon>
        <taxon>Betaproteobacteria</taxon>
        <taxon>Burkholderiales</taxon>
        <taxon>Tepidimonas</taxon>
    </lineage>
</organism>
<evidence type="ECO:0000256" key="6">
    <source>
        <dbReference type="ARBA" id="ARBA00023316"/>
    </source>
</evidence>
<evidence type="ECO:0000313" key="14">
    <source>
        <dbReference type="Proteomes" id="UP000317763"/>
    </source>
</evidence>
<evidence type="ECO:0000256" key="7">
    <source>
        <dbReference type="PIRSR" id="PIRSR618044-1"/>
    </source>
</evidence>
<dbReference type="Pfam" id="PF00768">
    <property type="entry name" value="Peptidase_S11"/>
    <property type="match status" value="1"/>
</dbReference>
<dbReference type="GO" id="GO:0071555">
    <property type="term" value="P:cell wall organization"/>
    <property type="evidence" value="ECO:0007669"/>
    <property type="project" value="UniProtKB-KW"/>
</dbReference>
<dbReference type="GO" id="GO:0009002">
    <property type="term" value="F:serine-type D-Ala-D-Ala carboxypeptidase activity"/>
    <property type="evidence" value="ECO:0007669"/>
    <property type="project" value="InterPro"/>
</dbReference>